<evidence type="ECO:0000256" key="8">
    <source>
        <dbReference type="ARBA" id="ARBA00023239"/>
    </source>
</evidence>
<feature type="region of interest" description="Disordered" evidence="14">
    <location>
        <begin position="122"/>
        <end position="142"/>
    </location>
</feature>
<comment type="subunit">
    <text evidence="12">Heterotetramer of two alpha and two beta chains arranged as a dimer of alpha/beta heterodimers.</text>
</comment>
<dbReference type="SUPFAM" id="SSF53335">
    <property type="entry name" value="S-adenosyl-L-methionine-dependent methyltransferases"/>
    <property type="match status" value="1"/>
</dbReference>
<comment type="cofactor">
    <cofactor evidence="12">
        <name>pyruvate</name>
        <dbReference type="ChEBI" id="CHEBI:15361"/>
    </cofactor>
    <text evidence="12">Binds 1 pyruvoyl group covalently per subunit.</text>
</comment>
<dbReference type="PROSITE" id="PS51006">
    <property type="entry name" value="PABS_2"/>
    <property type="match status" value="1"/>
</dbReference>
<comment type="catalytic activity">
    <reaction evidence="11">
        <text>S-adenosyl 3-(methylsulfanyl)propylamine + putrescine = S-methyl-5'-thioadenosine + spermidine + H(+)</text>
        <dbReference type="Rhea" id="RHEA:12721"/>
        <dbReference type="ChEBI" id="CHEBI:15378"/>
        <dbReference type="ChEBI" id="CHEBI:17509"/>
        <dbReference type="ChEBI" id="CHEBI:57443"/>
        <dbReference type="ChEBI" id="CHEBI:57834"/>
        <dbReference type="ChEBI" id="CHEBI:326268"/>
        <dbReference type="EC" id="2.5.1.16"/>
    </reaction>
</comment>
<dbReference type="InterPro" id="IPR029063">
    <property type="entry name" value="SAM-dependent_MTases_sf"/>
</dbReference>
<name>S5ZZC5_GEOG3</name>
<comment type="function">
    <text evidence="12">Catalyzes the decarboxylation of S-adenosylmethionine to S-adenosylmethioninamine (dcAdoMet), the propylamine donor required for the synthesis of the polyamines spermine and spermidine from the diamine putrescine.</text>
</comment>
<dbReference type="PANTHER" id="PTHR43317">
    <property type="entry name" value="THERMOSPERMINE SYNTHASE ACAULIS5"/>
    <property type="match status" value="1"/>
</dbReference>
<comment type="subunit">
    <text evidence="11">Homodimer or homotetramer.</text>
</comment>
<comment type="similarity">
    <text evidence="1 11">Belongs to the spermidine/spermine synthase family.</text>
</comment>
<dbReference type="UniPathway" id="UPA00331">
    <property type="reaction ID" value="UER00451"/>
</dbReference>
<sequence>MNVGGKHLILDAFECDSTLLNNQDYLEQLLTMAAQNAGMEVVYSYFHPFHPQGVTGMIVLATSHLSIHTWPEERYASLDFYTCGEHDPLSQVDVLLKGLQAKRAVVYSVSRGTTSPQLVMSQGMESFGSPKPDERHGGDEAVRGDKWDQIGRQALLRGKHKLLWDEKSAFQHLQMIEAKDVRMYLDGQLQFSSLDEHIYHEALVHPAFTFVPTPSRVLILGGGDGLALREVLKYPSVKHVDLVDLDPAVLQAAKKSKKLAALNDSSLSDSRVAVHPQDAVDFLAANRTLYPLIIVDFPDPTDETTSSLYTTEFYTLLKRCLADDGVFVCQSASLDDTPIVFWSIGKTIESAGFHTLSYHTIVPSFGDWGFHIGAKTALSWEGRQAQIPCRTLPNPLRDLSRFPSTILAKKPLAIVNSKQHTVLHHLFKQENVYW</sequence>
<dbReference type="GO" id="GO:0004014">
    <property type="term" value="F:adenosylmethionine decarboxylase activity"/>
    <property type="evidence" value="ECO:0007669"/>
    <property type="project" value="UniProtKB-UniRule"/>
</dbReference>
<feature type="binding site" evidence="11">
    <location>
        <position position="200"/>
    </location>
    <ligand>
        <name>spermidine</name>
        <dbReference type="ChEBI" id="CHEBI:57834"/>
    </ligand>
</feature>
<dbReference type="EC" id="4.1.1.50" evidence="12"/>
<evidence type="ECO:0000256" key="2">
    <source>
        <dbReference type="ARBA" id="ARBA00022679"/>
    </source>
</evidence>
<dbReference type="NCBIfam" id="TIGR03330">
    <property type="entry name" value="SAM_DCase_Bsu"/>
    <property type="match status" value="1"/>
</dbReference>
<dbReference type="CDD" id="cd02440">
    <property type="entry name" value="AdoMet_MTases"/>
    <property type="match status" value="1"/>
</dbReference>
<evidence type="ECO:0000259" key="15">
    <source>
        <dbReference type="PROSITE" id="PS51006"/>
    </source>
</evidence>
<feature type="modified residue" description="Pyruvic acid (Ser); by autocatalysis" evidence="12">
    <location>
        <position position="63"/>
    </location>
</feature>
<evidence type="ECO:0000256" key="11">
    <source>
        <dbReference type="HAMAP-Rule" id="MF_00198"/>
    </source>
</evidence>
<dbReference type="Gene3D" id="3.40.50.150">
    <property type="entry name" value="Vaccinia Virus protein VP39"/>
    <property type="match status" value="1"/>
</dbReference>
<feature type="active site" description="Proton donor; for catalytic activity" evidence="12">
    <location>
        <position position="83"/>
    </location>
</feature>
<evidence type="ECO:0000256" key="14">
    <source>
        <dbReference type="SAM" id="MobiDB-lite"/>
    </source>
</evidence>
<proteinExistence type="inferred from homology"/>
<keyword evidence="10 12" id="KW-0670">Pyruvate</keyword>
<dbReference type="HOGENOM" id="CLU_048199_2_0_9"/>
<comment type="pathway">
    <text evidence="11">Amine and polyamine biosynthesis; spermidine biosynthesis; spermidine from putrescine: step 1/1.</text>
</comment>
<dbReference type="GO" id="GO:0010487">
    <property type="term" value="F:thermospermine synthase activity"/>
    <property type="evidence" value="ECO:0007669"/>
    <property type="project" value="UniProtKB-ARBA"/>
</dbReference>
<comment type="function">
    <text evidence="11">Catalyzes the irreversible transfer of a propylamine group from the amino donor S-adenosylmethioninamine (decarboxy-AdoMet) to putrescine (1,4-diaminobutane) to yield spermidine.</text>
</comment>
<keyword evidence="9 12" id="KW-0704">Schiff base</keyword>
<comment type="pathway">
    <text evidence="12">Amine and polyamine biosynthesis; S-adenosylmethioninamine biosynthesis; S-adenosylmethioninamine from S-adenosyl-L-methionine: step 1/1.</text>
</comment>
<dbReference type="PATRIC" id="fig|1345697.3.peg.1685"/>
<dbReference type="InterPro" id="IPR001045">
    <property type="entry name" value="Spermi_synthase"/>
</dbReference>
<keyword evidence="7 12" id="KW-0865">Zymogen</keyword>
<keyword evidence="2 11" id="KW-0808">Transferase</keyword>
<evidence type="ECO:0000256" key="3">
    <source>
        <dbReference type="ARBA" id="ARBA00022793"/>
    </source>
</evidence>
<keyword evidence="3 12" id="KW-0210">Decarboxylase</keyword>
<comment type="similarity">
    <text evidence="12">Belongs to the prokaryotic AdoMetDC family. Type 1 subfamily.</text>
</comment>
<dbReference type="Pfam" id="PF02675">
    <property type="entry name" value="AdoMet_dc"/>
    <property type="match status" value="1"/>
</dbReference>
<dbReference type="InterPro" id="IPR030374">
    <property type="entry name" value="PABS"/>
</dbReference>
<feature type="chain" id="PRO_5023334217" description="S-adenosylmethionine decarboxylase beta chain" evidence="12">
    <location>
        <begin position="1"/>
        <end position="62"/>
    </location>
</feature>
<comment type="caution">
    <text evidence="12">Lacks conserved residue(s) required for the propagation of feature annotation.</text>
</comment>
<evidence type="ECO:0000256" key="10">
    <source>
        <dbReference type="ARBA" id="ARBA00023317"/>
    </source>
</evidence>
<feature type="domain" description="PABS" evidence="15">
    <location>
        <begin position="145"/>
        <end position="375"/>
    </location>
</feature>
<reference evidence="16 17" key="1">
    <citation type="journal article" date="2014" name="Genome Announc.">
        <title>Complete Genome Sequence of the Thermophilic Polychlorinated Biphenyl Degrader Geobacillus sp. Strain JF8 (NBRC 109937).</title>
        <authorList>
            <person name="Shintani M."/>
            <person name="Ohtsubo Y."/>
            <person name="Fukuda K."/>
            <person name="Hosoyama A."/>
            <person name="Ohji S."/>
            <person name="Yamazoe A."/>
            <person name="Fujita N."/>
            <person name="Nagata Y."/>
            <person name="Tsuda M."/>
            <person name="Hatta T."/>
            <person name="Kimbara K."/>
        </authorList>
    </citation>
    <scope>NUCLEOTIDE SEQUENCE [LARGE SCALE GENOMIC DNA]</scope>
    <source>
        <strain evidence="16 17">JF8</strain>
    </source>
</reference>
<feature type="compositionally biased region" description="Basic and acidic residues" evidence="14">
    <location>
        <begin position="131"/>
        <end position="142"/>
    </location>
</feature>
<keyword evidence="6 12" id="KW-0620">Polyamine biosynthesis</keyword>
<dbReference type="HAMAP" id="MF_00464">
    <property type="entry name" value="AdoMetDC_1"/>
    <property type="match status" value="1"/>
</dbReference>
<accession>S5ZZC5</accession>
<dbReference type="InterPro" id="IPR016067">
    <property type="entry name" value="S-AdoMet_deCO2ase_core"/>
</dbReference>
<feature type="active site" description="Proton acceptor" evidence="11 13">
    <location>
        <position position="296"/>
    </location>
</feature>
<gene>
    <name evidence="12" type="primary">speH</name>
    <name evidence="11" type="synonym">speE</name>
    <name evidence="16" type="ORF">M493_08785</name>
</gene>
<dbReference type="InterPro" id="IPR017716">
    <property type="entry name" value="S-AdoMet_deCOase_pro-enz"/>
</dbReference>
<protein>
    <recommendedName>
        <fullName evidence="12">S-adenosylmethionine decarboxylase proenzyme</fullName>
        <shortName evidence="12">AdoMetDC</shortName>
        <shortName evidence="12">SAMDC</shortName>
        <ecNumber evidence="12">4.1.1.50</ecNumber>
    </recommendedName>
    <component>
        <recommendedName>
            <fullName evidence="12">S-adenosylmethionine decarboxylase beta chain</fullName>
        </recommendedName>
    </component>
    <component>
        <recommendedName>
            <fullName evidence="12">S-adenosylmethionine decarboxylase alpha chain</fullName>
        </recommendedName>
    </component>
</protein>
<dbReference type="GO" id="GO:0004766">
    <property type="term" value="F:spermidine synthase activity"/>
    <property type="evidence" value="ECO:0007669"/>
    <property type="project" value="UniProtKB-UniRule"/>
</dbReference>
<dbReference type="SUPFAM" id="SSF56276">
    <property type="entry name" value="S-adenosylmethionine decarboxylase"/>
    <property type="match status" value="1"/>
</dbReference>
<feature type="active site" description="Schiff-base intermediate with substrate; via pyruvic acid" evidence="12">
    <location>
        <position position="63"/>
    </location>
</feature>
<organism evidence="16 17">
    <name type="scientific">Geobacillus genomosp. 3</name>
    <dbReference type="NCBI Taxonomy" id="1921421"/>
    <lineage>
        <taxon>Bacteria</taxon>
        <taxon>Bacillati</taxon>
        <taxon>Bacillota</taxon>
        <taxon>Bacilli</taxon>
        <taxon>Bacillales</taxon>
        <taxon>Anoxybacillaceae</taxon>
        <taxon>Geobacillus</taxon>
    </lineage>
</organism>
<dbReference type="Gene3D" id="3.60.90.10">
    <property type="entry name" value="S-adenosylmethionine decarboxylase"/>
    <property type="match status" value="1"/>
</dbReference>
<dbReference type="InterPro" id="IPR030373">
    <property type="entry name" value="PABS_CS"/>
</dbReference>
<dbReference type="PROSITE" id="PS01330">
    <property type="entry name" value="PABS_1"/>
    <property type="match status" value="1"/>
</dbReference>
<evidence type="ECO:0000256" key="7">
    <source>
        <dbReference type="ARBA" id="ARBA00023145"/>
    </source>
</evidence>
<dbReference type="OrthoDB" id="9793120at2"/>
<keyword evidence="8 12" id="KW-0456">Lyase</keyword>
<evidence type="ECO:0000256" key="6">
    <source>
        <dbReference type="ARBA" id="ARBA00023115"/>
    </source>
</evidence>
<evidence type="ECO:0000256" key="1">
    <source>
        <dbReference type="ARBA" id="ARBA00007867"/>
    </source>
</evidence>
<dbReference type="Proteomes" id="UP000015500">
    <property type="component" value="Chromosome"/>
</dbReference>
<comment type="catalytic activity">
    <reaction evidence="12">
        <text>S-adenosyl-L-methionine + H(+) = S-adenosyl 3-(methylsulfanyl)propylamine + CO2</text>
        <dbReference type="Rhea" id="RHEA:15981"/>
        <dbReference type="ChEBI" id="CHEBI:15378"/>
        <dbReference type="ChEBI" id="CHEBI:16526"/>
        <dbReference type="ChEBI" id="CHEBI:57443"/>
        <dbReference type="ChEBI" id="CHEBI:59789"/>
        <dbReference type="EC" id="4.1.1.50"/>
    </reaction>
</comment>
<dbReference type="STRING" id="1921421.M493_08785"/>
<feature type="binding site" evidence="11">
    <location>
        <position position="244"/>
    </location>
    <ligand>
        <name>S-methyl-5'-thioadenosine</name>
        <dbReference type="ChEBI" id="CHEBI:17509"/>
    </ligand>
</feature>
<feature type="active site" description="Proton acceptor; for processing activity" evidence="12">
    <location>
        <position position="68"/>
    </location>
</feature>
<feature type="binding site" evidence="11">
    <location>
        <position position="224"/>
    </location>
    <ligand>
        <name>spermidine</name>
        <dbReference type="ChEBI" id="CHEBI:57834"/>
    </ligand>
</feature>
<keyword evidence="17" id="KW-1185">Reference proteome</keyword>
<evidence type="ECO:0000256" key="5">
    <source>
        <dbReference type="ARBA" id="ARBA00023066"/>
    </source>
</evidence>
<evidence type="ECO:0000256" key="13">
    <source>
        <dbReference type="PROSITE-ProRule" id="PRU00354"/>
    </source>
</evidence>
<dbReference type="AlphaFoldDB" id="S5ZZC5"/>
<dbReference type="InterPro" id="IPR003826">
    <property type="entry name" value="AdoMetDC_fam_prok"/>
</dbReference>
<dbReference type="EMBL" id="CP006254">
    <property type="protein sequence ID" value="AGT30441.1"/>
    <property type="molecule type" value="Genomic_DNA"/>
</dbReference>
<dbReference type="PANTHER" id="PTHR43317:SF1">
    <property type="entry name" value="THERMOSPERMINE SYNTHASE ACAULIS5"/>
    <property type="match status" value="1"/>
</dbReference>
<dbReference type="Pfam" id="PF01564">
    <property type="entry name" value="Spermine_synth"/>
    <property type="match status" value="1"/>
</dbReference>
<evidence type="ECO:0000313" key="16">
    <source>
        <dbReference type="EMBL" id="AGT30441.1"/>
    </source>
</evidence>
<evidence type="ECO:0000313" key="17">
    <source>
        <dbReference type="Proteomes" id="UP000015500"/>
    </source>
</evidence>
<keyword evidence="12" id="KW-0949">S-adenosyl-L-methionine</keyword>
<feature type="chain" id="PRO_5023334216" description="S-adenosylmethionine decarboxylase alpha chain" evidence="12">
    <location>
        <begin position="63"/>
        <end position="434"/>
    </location>
</feature>
<feature type="binding site" evidence="11">
    <location>
        <begin position="278"/>
        <end position="279"/>
    </location>
    <ligand>
        <name>S-methyl-5'-thioadenosine</name>
        <dbReference type="ChEBI" id="CHEBI:17509"/>
    </ligand>
</feature>
<keyword evidence="4 12" id="KW-0068">Autocatalytic cleavage</keyword>
<keyword evidence="5 12" id="KW-0745">Spermidine biosynthesis</keyword>
<evidence type="ECO:0000256" key="9">
    <source>
        <dbReference type="ARBA" id="ARBA00023270"/>
    </source>
</evidence>
<evidence type="ECO:0000256" key="4">
    <source>
        <dbReference type="ARBA" id="ARBA00022813"/>
    </source>
</evidence>
<dbReference type="HAMAP" id="MF_00198">
    <property type="entry name" value="Spermidine_synth"/>
    <property type="match status" value="1"/>
</dbReference>
<feature type="binding site" evidence="11">
    <location>
        <position position="171"/>
    </location>
    <ligand>
        <name>S-methyl-5'-thioadenosine</name>
        <dbReference type="ChEBI" id="CHEBI:17509"/>
    </ligand>
</feature>
<comment type="PTM">
    <text evidence="12">Is synthesized initially as an inactive proenzyme. Formation of the active enzyme involves a self-maturation process in which the active site pyruvoyl group is generated from an internal serine residue via an autocatalytic post-translational modification. Two non-identical subunits are generated from the proenzyme in this reaction, and the pyruvate is formed at the N-terminus of the alpha chain, which is derived from the carboxyl end of the proenzyme. The post-translation cleavage follows an unusual pathway, termed non-hydrolytic serinolysis, in which the side chain hydroxyl group of the serine supplies its oxygen atom to form the C-terminus of the beta chain, while the remainder of the serine residue undergoes an oxidative deamination to produce ammonia and the pyruvoyl group blocking the N-terminus of the alpha chain.</text>
</comment>
<dbReference type="GO" id="GO:0008295">
    <property type="term" value="P:spermidine biosynthetic process"/>
    <property type="evidence" value="ECO:0007669"/>
    <property type="project" value="UniProtKB-UniRule"/>
</dbReference>
<dbReference type="UniPathway" id="UPA00248">
    <property type="reaction ID" value="UER00314"/>
</dbReference>
<dbReference type="KEGG" id="gjf:M493_08785"/>
<evidence type="ECO:0000256" key="12">
    <source>
        <dbReference type="HAMAP-Rule" id="MF_00464"/>
    </source>
</evidence>